<dbReference type="AlphaFoldDB" id="A0A2G5I0F3"/>
<dbReference type="InterPro" id="IPR018714">
    <property type="entry name" value="DUF2237"/>
</dbReference>
<reference evidence="3 5" key="2">
    <citation type="submission" date="2023-09" db="EMBL/GenBank/DDBJ databases">
        <title>Complete-Gapless Cercospora beticola genome.</title>
        <authorList>
            <person name="Wyatt N.A."/>
            <person name="Spanner R.E."/>
            <person name="Bolton M.D."/>
        </authorList>
    </citation>
    <scope>NUCLEOTIDE SEQUENCE [LARGE SCALE GENOMIC DNA]</scope>
    <source>
        <strain evidence="3">Cb09-40</strain>
    </source>
</reference>
<proteinExistence type="predicted"/>
<accession>A0A2G5I0F3</accession>
<evidence type="ECO:0000313" key="4">
    <source>
        <dbReference type="Proteomes" id="UP000230605"/>
    </source>
</evidence>
<protein>
    <submittedName>
        <fullName evidence="2">Uncharacterized protein</fullName>
    </submittedName>
</protein>
<dbReference type="Proteomes" id="UP000230605">
    <property type="component" value="Chromosome 2"/>
</dbReference>
<feature type="region of interest" description="Disordered" evidence="1">
    <location>
        <begin position="125"/>
        <end position="188"/>
    </location>
</feature>
<reference evidence="2 4" key="1">
    <citation type="submission" date="2015-10" db="EMBL/GenBank/DDBJ databases">
        <title>The cercosporin biosynthetic gene cluster was horizontally transferred to several fungal lineages and shown to be expanded in Cercospora beticola based on microsynteny with recipient genomes.</title>
        <authorList>
            <person name="De Jonge R."/>
            <person name="Ebert M.K."/>
            <person name="Suttle J.C."/>
            <person name="Jurick Ii W.M."/>
            <person name="Secor G.A."/>
            <person name="Thomma B.P."/>
            <person name="Van De Peer Y."/>
            <person name="Bolton M.D."/>
        </authorList>
    </citation>
    <scope>NUCLEOTIDE SEQUENCE [LARGE SCALE GENOMIC DNA]</scope>
    <source>
        <strain evidence="2 4">09-40</strain>
    </source>
</reference>
<name>A0A2G5I0F3_CERBT</name>
<keyword evidence="5" id="KW-1185">Reference proteome</keyword>
<dbReference type="Proteomes" id="UP001302367">
    <property type="component" value="Chromosome 2"/>
</dbReference>
<organism evidence="2 4">
    <name type="scientific">Cercospora beticola</name>
    <name type="common">Sugarbeet leaf spot fungus</name>
    <dbReference type="NCBI Taxonomy" id="122368"/>
    <lineage>
        <taxon>Eukaryota</taxon>
        <taxon>Fungi</taxon>
        <taxon>Dikarya</taxon>
        <taxon>Ascomycota</taxon>
        <taxon>Pezizomycotina</taxon>
        <taxon>Dothideomycetes</taxon>
        <taxon>Dothideomycetidae</taxon>
        <taxon>Mycosphaerellales</taxon>
        <taxon>Mycosphaerellaceae</taxon>
        <taxon>Cercospora</taxon>
    </lineage>
</organism>
<feature type="compositionally biased region" description="Basic and acidic residues" evidence="1">
    <location>
        <begin position="167"/>
        <end position="180"/>
    </location>
</feature>
<dbReference type="PANTHER" id="PTHR37466:SF1">
    <property type="entry name" value="SLR1628 PROTEIN"/>
    <property type="match status" value="1"/>
</dbReference>
<dbReference type="PANTHER" id="PTHR37466">
    <property type="entry name" value="SLR1628 PROTEIN"/>
    <property type="match status" value="1"/>
</dbReference>
<dbReference type="OrthoDB" id="1517790at2759"/>
<evidence type="ECO:0000313" key="5">
    <source>
        <dbReference type="Proteomes" id="UP001302367"/>
    </source>
</evidence>
<dbReference type="Gene3D" id="3.30.56.110">
    <property type="entry name" value="Protein of unknown function DUF2237"/>
    <property type="match status" value="1"/>
</dbReference>
<dbReference type="EMBL" id="LKMD01000102">
    <property type="protein sequence ID" value="PIA98277.1"/>
    <property type="molecule type" value="Genomic_DNA"/>
</dbReference>
<evidence type="ECO:0000313" key="3">
    <source>
        <dbReference type="EMBL" id="WPA98451.1"/>
    </source>
</evidence>
<dbReference type="EMBL" id="CP134185">
    <property type="protein sequence ID" value="WPA98451.1"/>
    <property type="molecule type" value="Genomic_DNA"/>
</dbReference>
<gene>
    <name evidence="2" type="ORF">CB0940_05858</name>
    <name evidence="3" type="ORF">RHO25_003063</name>
</gene>
<sequence length="188" mass="19813">MAEDKQQQASKSKNVLGQPLSWFAKGEGYYKDGYCHHSASDDKQPRGNYSIAATLTHSFLQSEYGDDKPYKGHSAGQKMCLSAHDFKSAVREMGPDTGPKVDLSATDERALEVVSLDLLKNYAAKGASKSENKGAEGAQGSARQGGGAQGVKVKEGSQIGGDQGQGSRDKSQNVKTDAKPEGSGGQKG</sequence>
<evidence type="ECO:0000313" key="2">
    <source>
        <dbReference type="EMBL" id="PIA98277.1"/>
    </source>
</evidence>
<evidence type="ECO:0000256" key="1">
    <source>
        <dbReference type="SAM" id="MobiDB-lite"/>
    </source>
</evidence>
<dbReference type="Pfam" id="PF09996">
    <property type="entry name" value="DUF2237"/>
    <property type="match status" value="1"/>
</dbReference>